<dbReference type="SUPFAM" id="SSF51366">
    <property type="entry name" value="Ribulose-phoshate binding barrel"/>
    <property type="match status" value="1"/>
</dbReference>
<comment type="catalytic activity">
    <reaction evidence="1 9">
        <text>N-(5-phospho-beta-D-ribosyl)anthranilate = 1-(2-carboxyphenylamino)-1-deoxy-D-ribulose 5-phosphate</text>
        <dbReference type="Rhea" id="RHEA:21540"/>
        <dbReference type="ChEBI" id="CHEBI:18277"/>
        <dbReference type="ChEBI" id="CHEBI:58613"/>
        <dbReference type="EC" id="5.3.1.24"/>
    </reaction>
</comment>
<keyword evidence="8 9" id="KW-0413">Isomerase</keyword>
<dbReference type="STRING" id="1130080.SAMN04488113_10446"/>
<dbReference type="GO" id="GO:0000162">
    <property type="term" value="P:L-tryptophan biosynthetic process"/>
    <property type="evidence" value="ECO:0007669"/>
    <property type="project" value="UniProtKB-UniRule"/>
</dbReference>
<dbReference type="PANTHER" id="PTHR42894:SF1">
    <property type="entry name" value="N-(5'-PHOSPHORIBOSYL)ANTHRANILATE ISOMERASE"/>
    <property type="match status" value="1"/>
</dbReference>
<evidence type="ECO:0000256" key="9">
    <source>
        <dbReference type="HAMAP-Rule" id="MF_00135"/>
    </source>
</evidence>
<dbReference type="Gene3D" id="3.20.20.70">
    <property type="entry name" value="Aldolase class I"/>
    <property type="match status" value="1"/>
</dbReference>
<dbReference type="Pfam" id="PF00697">
    <property type="entry name" value="PRAI"/>
    <property type="match status" value="1"/>
</dbReference>
<evidence type="ECO:0000256" key="3">
    <source>
        <dbReference type="ARBA" id="ARBA00012572"/>
    </source>
</evidence>
<dbReference type="UniPathway" id="UPA00035">
    <property type="reaction ID" value="UER00042"/>
</dbReference>
<organism evidence="11 12">
    <name type="scientific">Alkalibacterium gilvum</name>
    <dbReference type="NCBI Taxonomy" id="1130080"/>
    <lineage>
        <taxon>Bacteria</taxon>
        <taxon>Bacillati</taxon>
        <taxon>Bacillota</taxon>
        <taxon>Bacilli</taxon>
        <taxon>Lactobacillales</taxon>
        <taxon>Carnobacteriaceae</taxon>
        <taxon>Alkalibacterium</taxon>
    </lineage>
</organism>
<dbReference type="InterPro" id="IPR013785">
    <property type="entry name" value="Aldolase_TIM"/>
</dbReference>
<evidence type="ECO:0000256" key="7">
    <source>
        <dbReference type="ARBA" id="ARBA00023141"/>
    </source>
</evidence>
<dbReference type="GO" id="GO:0004640">
    <property type="term" value="F:phosphoribosylanthranilate isomerase activity"/>
    <property type="evidence" value="ECO:0007669"/>
    <property type="project" value="UniProtKB-UniRule"/>
</dbReference>
<dbReference type="InterPro" id="IPR044643">
    <property type="entry name" value="TrpF_fam"/>
</dbReference>
<keyword evidence="7 9" id="KW-0057">Aromatic amino acid biosynthesis</keyword>
<sequence length="232" mass="25629">MVKTQIYSIVNYNEAVQVMDAGADHIGLVPMQTGGIPAHRVPYDVIDKIYAEAKRRGVKTISIMLNKDVEEMFFIIKRLNPDIVHIAGMDYTADQAFADRLHKECPGTELMQAVLVDGPGALERAKEYAKYCDYLLTDTGLAVDTGIGASGKTHDWNIDREIVETVSIPVIIAGGLGPDNVEECIEKIRPYGVDSLSKTSTKFRDGVIEKDIPKVKEFCEKAHAMSEKLNLS</sequence>
<dbReference type="HAMAP" id="MF_00135">
    <property type="entry name" value="PRAI"/>
    <property type="match status" value="1"/>
</dbReference>
<evidence type="ECO:0000256" key="1">
    <source>
        <dbReference type="ARBA" id="ARBA00001164"/>
    </source>
</evidence>
<gene>
    <name evidence="9" type="primary">trpF</name>
    <name evidence="11" type="ORF">SAMN04488113_10446</name>
</gene>
<keyword evidence="5 9" id="KW-0028">Amino-acid biosynthesis</keyword>
<comment type="similarity">
    <text evidence="9">Belongs to the TrpF family.</text>
</comment>
<dbReference type="AlphaFoldDB" id="A0A1H6RV22"/>
<evidence type="ECO:0000313" key="12">
    <source>
        <dbReference type="Proteomes" id="UP000198564"/>
    </source>
</evidence>
<evidence type="ECO:0000256" key="8">
    <source>
        <dbReference type="ARBA" id="ARBA00023235"/>
    </source>
</evidence>
<dbReference type="Proteomes" id="UP000198564">
    <property type="component" value="Unassembled WGS sequence"/>
</dbReference>
<evidence type="ECO:0000259" key="10">
    <source>
        <dbReference type="Pfam" id="PF00697"/>
    </source>
</evidence>
<proteinExistence type="inferred from homology"/>
<dbReference type="InterPro" id="IPR001240">
    <property type="entry name" value="PRAI_dom"/>
</dbReference>
<dbReference type="PANTHER" id="PTHR42894">
    <property type="entry name" value="N-(5'-PHOSPHORIBOSYL)ANTHRANILATE ISOMERASE"/>
    <property type="match status" value="1"/>
</dbReference>
<name>A0A1H6RV22_9LACT</name>
<dbReference type="RefSeq" id="WP_177170468.1">
    <property type="nucleotide sequence ID" value="NZ_FNYW01000004.1"/>
</dbReference>
<evidence type="ECO:0000256" key="4">
    <source>
        <dbReference type="ARBA" id="ARBA00022272"/>
    </source>
</evidence>
<feature type="domain" description="N-(5'phosphoribosyl) anthranilate isomerase (PRAI)" evidence="10">
    <location>
        <begin position="34"/>
        <end position="219"/>
    </location>
</feature>
<dbReference type="EMBL" id="FNYW01000004">
    <property type="protein sequence ID" value="SEI58306.1"/>
    <property type="molecule type" value="Genomic_DNA"/>
</dbReference>
<evidence type="ECO:0000256" key="2">
    <source>
        <dbReference type="ARBA" id="ARBA00004664"/>
    </source>
</evidence>
<evidence type="ECO:0000256" key="6">
    <source>
        <dbReference type="ARBA" id="ARBA00022822"/>
    </source>
</evidence>
<comment type="pathway">
    <text evidence="2 9">Amino-acid biosynthesis; L-tryptophan biosynthesis; L-tryptophan from chorismate: step 3/5.</text>
</comment>
<evidence type="ECO:0000256" key="5">
    <source>
        <dbReference type="ARBA" id="ARBA00022605"/>
    </source>
</evidence>
<dbReference type="InterPro" id="IPR011060">
    <property type="entry name" value="RibuloseP-bd_barrel"/>
</dbReference>
<dbReference type="EC" id="5.3.1.24" evidence="3 9"/>
<dbReference type="CDD" id="cd00405">
    <property type="entry name" value="PRAI"/>
    <property type="match status" value="1"/>
</dbReference>
<keyword evidence="12" id="KW-1185">Reference proteome</keyword>
<evidence type="ECO:0000313" key="11">
    <source>
        <dbReference type="EMBL" id="SEI58306.1"/>
    </source>
</evidence>
<accession>A0A1H6RV22</accession>
<protein>
    <recommendedName>
        <fullName evidence="4 9">N-(5'-phosphoribosyl)anthranilate isomerase</fullName>
        <shortName evidence="9">PRAI</shortName>
        <ecNumber evidence="3 9">5.3.1.24</ecNumber>
    </recommendedName>
</protein>
<keyword evidence="6 9" id="KW-0822">Tryptophan biosynthesis</keyword>
<reference evidence="12" key="1">
    <citation type="submission" date="2016-10" db="EMBL/GenBank/DDBJ databases">
        <authorList>
            <person name="Varghese N."/>
            <person name="Submissions S."/>
        </authorList>
    </citation>
    <scope>NUCLEOTIDE SEQUENCE [LARGE SCALE GENOMIC DNA]</scope>
    <source>
        <strain evidence="12">DSM 25751</strain>
    </source>
</reference>